<keyword evidence="3" id="KW-1185">Reference proteome</keyword>
<sequence length="101" mass="11153">MKLFSPSVIAAVVVVILLSTSPCSASVPKGTDGNHFSIGDSNMELEFMMDSEFSRMLSTSTVYTNTFKKGAVFGCGRAKRYCLPQKNVNKCRPSVYFRCKH</sequence>
<name>A0ABQ9M2Y9_HEVBR</name>
<protein>
    <recommendedName>
        <fullName evidence="4">Rapid ALkalinization Factor</fullName>
    </recommendedName>
</protein>
<feature type="chain" id="PRO_5046071899" description="Rapid ALkalinization Factor" evidence="1">
    <location>
        <begin position="26"/>
        <end position="101"/>
    </location>
</feature>
<accession>A0ABQ9M2Y9</accession>
<evidence type="ECO:0000313" key="2">
    <source>
        <dbReference type="EMBL" id="KAJ9174013.1"/>
    </source>
</evidence>
<dbReference type="Proteomes" id="UP001174677">
    <property type="component" value="Chromosome 9"/>
</dbReference>
<evidence type="ECO:0008006" key="4">
    <source>
        <dbReference type="Google" id="ProtNLM"/>
    </source>
</evidence>
<keyword evidence="1" id="KW-0732">Signal</keyword>
<proteinExistence type="predicted"/>
<organism evidence="2 3">
    <name type="scientific">Hevea brasiliensis</name>
    <name type="common">Para rubber tree</name>
    <name type="synonym">Siphonia brasiliensis</name>
    <dbReference type="NCBI Taxonomy" id="3981"/>
    <lineage>
        <taxon>Eukaryota</taxon>
        <taxon>Viridiplantae</taxon>
        <taxon>Streptophyta</taxon>
        <taxon>Embryophyta</taxon>
        <taxon>Tracheophyta</taxon>
        <taxon>Spermatophyta</taxon>
        <taxon>Magnoliopsida</taxon>
        <taxon>eudicotyledons</taxon>
        <taxon>Gunneridae</taxon>
        <taxon>Pentapetalae</taxon>
        <taxon>rosids</taxon>
        <taxon>fabids</taxon>
        <taxon>Malpighiales</taxon>
        <taxon>Euphorbiaceae</taxon>
        <taxon>Crotonoideae</taxon>
        <taxon>Micrandreae</taxon>
        <taxon>Hevea</taxon>
    </lineage>
</organism>
<reference evidence="2" key="1">
    <citation type="journal article" date="2023" name="Plant Biotechnol. J.">
        <title>Chromosome-level wild Hevea brasiliensis genome provides new tools for genomic-assisted breeding and valuable loci to elevate rubber yield.</title>
        <authorList>
            <person name="Cheng H."/>
            <person name="Song X."/>
            <person name="Hu Y."/>
            <person name="Wu T."/>
            <person name="Yang Q."/>
            <person name="An Z."/>
            <person name="Feng S."/>
            <person name="Deng Z."/>
            <person name="Wu W."/>
            <person name="Zeng X."/>
            <person name="Tu M."/>
            <person name="Wang X."/>
            <person name="Huang H."/>
        </authorList>
    </citation>
    <scope>NUCLEOTIDE SEQUENCE</scope>
    <source>
        <strain evidence="2">MT/VB/25A 57/8</strain>
    </source>
</reference>
<evidence type="ECO:0000256" key="1">
    <source>
        <dbReference type="SAM" id="SignalP"/>
    </source>
</evidence>
<feature type="signal peptide" evidence="1">
    <location>
        <begin position="1"/>
        <end position="25"/>
    </location>
</feature>
<gene>
    <name evidence="2" type="ORF">P3X46_017088</name>
</gene>
<comment type="caution">
    <text evidence="2">The sequence shown here is derived from an EMBL/GenBank/DDBJ whole genome shotgun (WGS) entry which is preliminary data.</text>
</comment>
<dbReference type="EMBL" id="JARPOI010000009">
    <property type="protein sequence ID" value="KAJ9174013.1"/>
    <property type="molecule type" value="Genomic_DNA"/>
</dbReference>
<evidence type="ECO:0000313" key="3">
    <source>
        <dbReference type="Proteomes" id="UP001174677"/>
    </source>
</evidence>